<dbReference type="GO" id="GO:0003700">
    <property type="term" value="F:DNA-binding transcription factor activity"/>
    <property type="evidence" value="ECO:0007669"/>
    <property type="project" value="InterPro"/>
</dbReference>
<reference evidence="2" key="1">
    <citation type="submission" date="2024-06" db="EMBL/GenBank/DDBJ databases">
        <title>Draft Genome Sequence of Deinococcus sonorensis Type Strain KR-87, a Biofilm Producing Representative of the Genus Deinococcus.</title>
        <authorList>
            <person name="Boren L.S."/>
            <person name="Grosso R.A."/>
            <person name="Hugenberg-Cox A.N."/>
            <person name="Hill J.T.E."/>
            <person name="Albert C.M."/>
            <person name="Tuohy J.M."/>
        </authorList>
    </citation>
    <scope>NUCLEOTIDE SEQUENCE</scope>
    <source>
        <strain evidence="2">KR-87</strain>
    </source>
</reference>
<dbReference type="EMBL" id="CP158299">
    <property type="protein sequence ID" value="XBV85103.1"/>
    <property type="molecule type" value="Genomic_DNA"/>
</dbReference>
<evidence type="ECO:0000259" key="1">
    <source>
        <dbReference type="PROSITE" id="PS50995"/>
    </source>
</evidence>
<dbReference type="PANTHER" id="PTHR39515">
    <property type="entry name" value="CONSERVED PROTEIN"/>
    <property type="match status" value="1"/>
</dbReference>
<dbReference type="PRINTS" id="PR00598">
    <property type="entry name" value="HTHMARR"/>
</dbReference>
<dbReference type="PANTHER" id="PTHR39515:SF2">
    <property type="entry name" value="HTH-TYPE TRANSCRIPTIONAL REGULATOR RV0880"/>
    <property type="match status" value="1"/>
</dbReference>
<proteinExistence type="predicted"/>
<accession>A0AAU7U9Q1</accession>
<dbReference type="SUPFAM" id="SSF46785">
    <property type="entry name" value="Winged helix' DNA-binding domain"/>
    <property type="match status" value="1"/>
</dbReference>
<dbReference type="InterPro" id="IPR036390">
    <property type="entry name" value="WH_DNA-bd_sf"/>
</dbReference>
<feature type="domain" description="HTH marR-type" evidence="1">
    <location>
        <begin position="11"/>
        <end position="143"/>
    </location>
</feature>
<gene>
    <name evidence="2" type="ORF">ABOD76_16915</name>
</gene>
<evidence type="ECO:0000313" key="2">
    <source>
        <dbReference type="EMBL" id="XBV85103.1"/>
    </source>
</evidence>
<dbReference type="InterPro" id="IPR000835">
    <property type="entry name" value="HTH_MarR-typ"/>
</dbReference>
<dbReference type="CDD" id="cd00090">
    <property type="entry name" value="HTH_ARSR"/>
    <property type="match status" value="1"/>
</dbReference>
<dbReference type="InterPro" id="IPR052526">
    <property type="entry name" value="HTH-type_Bedaq_tolerance"/>
</dbReference>
<dbReference type="Gene3D" id="1.10.10.10">
    <property type="entry name" value="Winged helix-like DNA-binding domain superfamily/Winged helix DNA-binding domain"/>
    <property type="match status" value="1"/>
</dbReference>
<name>A0AAU7U9Q1_9DEIO</name>
<dbReference type="AlphaFoldDB" id="A0AAU7U9Q1"/>
<dbReference type="InterPro" id="IPR036388">
    <property type="entry name" value="WH-like_DNA-bd_sf"/>
</dbReference>
<protein>
    <submittedName>
        <fullName evidence="2">MarR family winged helix-turn-helix transcriptional regulator</fullName>
    </submittedName>
</protein>
<dbReference type="SMART" id="SM00347">
    <property type="entry name" value="HTH_MARR"/>
    <property type="match status" value="1"/>
</dbReference>
<sequence length="163" mass="18053">MEDTKPDMQQVHALVSQTLRLARRLHAALDEPLEQLLGMNTKEMMILATLMDGASSPGEIAARQHLPAPTVTRLVSRLVELGLVERITESHDLRRCRLQLTELGRSTRERNRQTVSEVLYQRFGHLPADQVEVALQAIRALDAEMGRVAAPLATSDLAAEVSA</sequence>
<dbReference type="KEGG" id="dsc:ABOD76_16915"/>
<dbReference type="InterPro" id="IPR011991">
    <property type="entry name" value="ArsR-like_HTH"/>
</dbReference>
<dbReference type="PROSITE" id="PS50995">
    <property type="entry name" value="HTH_MARR_2"/>
    <property type="match status" value="1"/>
</dbReference>
<organism evidence="2">
    <name type="scientific">Deinococcus sonorensis KR-87</name>
    <dbReference type="NCBI Taxonomy" id="694439"/>
    <lineage>
        <taxon>Bacteria</taxon>
        <taxon>Thermotogati</taxon>
        <taxon>Deinococcota</taxon>
        <taxon>Deinococci</taxon>
        <taxon>Deinococcales</taxon>
        <taxon>Deinococcaceae</taxon>
        <taxon>Deinococcus</taxon>
    </lineage>
</organism>
<dbReference type="Pfam" id="PF12802">
    <property type="entry name" value="MarR_2"/>
    <property type="match status" value="1"/>
</dbReference>
<dbReference type="RefSeq" id="WP_350243140.1">
    <property type="nucleotide sequence ID" value="NZ_CP158299.1"/>
</dbReference>